<dbReference type="AlphaFoldDB" id="A0A6C0LN72"/>
<feature type="compositionally biased region" description="Low complexity" evidence="6">
    <location>
        <begin position="793"/>
        <end position="815"/>
    </location>
</feature>
<dbReference type="InterPro" id="IPR004150">
    <property type="entry name" value="NAD_DNA_ligase_OB"/>
</dbReference>
<evidence type="ECO:0000256" key="2">
    <source>
        <dbReference type="ARBA" id="ARBA00022598"/>
    </source>
</evidence>
<dbReference type="SMART" id="SM00532">
    <property type="entry name" value="LIGANc"/>
    <property type="match status" value="1"/>
</dbReference>
<feature type="compositionally biased region" description="Pro residues" evidence="6">
    <location>
        <begin position="774"/>
        <end position="792"/>
    </location>
</feature>
<dbReference type="PROSITE" id="PS50172">
    <property type="entry name" value="BRCT"/>
    <property type="match status" value="1"/>
</dbReference>
<dbReference type="EC" id="6.5.1.2" evidence="1"/>
<dbReference type="CDD" id="cd17748">
    <property type="entry name" value="BRCT_DNA_ligase_like"/>
    <property type="match status" value="1"/>
</dbReference>
<dbReference type="PANTHER" id="PTHR12083:SF9">
    <property type="entry name" value="BIFUNCTIONAL POLYNUCLEOTIDE PHOSPHATASE_KINASE"/>
    <property type="match status" value="1"/>
</dbReference>
<dbReference type="SUPFAM" id="SSF56091">
    <property type="entry name" value="DNA ligase/mRNA capping enzyme, catalytic domain"/>
    <property type="match status" value="1"/>
</dbReference>
<dbReference type="InterPro" id="IPR001357">
    <property type="entry name" value="BRCT_dom"/>
</dbReference>
<dbReference type="Pfam" id="PF03120">
    <property type="entry name" value="OB_DNA_ligase"/>
    <property type="match status" value="1"/>
</dbReference>
<proteinExistence type="predicted"/>
<dbReference type="EMBL" id="MN740525">
    <property type="protein sequence ID" value="QHU31181.1"/>
    <property type="molecule type" value="Genomic_DNA"/>
</dbReference>
<dbReference type="SUPFAM" id="SSF50249">
    <property type="entry name" value="Nucleic acid-binding proteins"/>
    <property type="match status" value="1"/>
</dbReference>
<sequence>MKFDIDSINSDPMGFIKKNKKTDVIELLMKADDAFFNNDEDGVVLKDDTYDLIKDFVRTKDPKNKYFKRIGADVKNKVVLPYYMGSLNKIKDSEEEIAKYQVKFPGNQYRISDKLDGVSCMLVYTPGKIKMYTRGNGTEGQDISHLLSYVNDIIPPFYGDDIKIFGLDNTEIAVRGELIISKVNWDELGTMGKQGANPRNTVSGAINSDILNKDILSRIDFVAYSLVHPKLIDGIDKVKNLGFNTVHSVGARFMTLANLSKVLEKRREDSDYVIDGIVIEDISRYHESEKGKNPDHAFAFKSIHTLEQVEVIVSKVEWNVSKDMYMKPTVMFNEIDLDGVKIKQATGFNAQYITKNVVGPGSRIVIIRSGNVIPHIHSVLSPSANGSPSMPGVEGVNYKWNDTRVDIIMINKDGDKNRDFDIKNILYFMKTANIENMGPGNIAKIYDAGFDDIKKIANITKADLLTVDGFKEKTATNIINALAEIKNIDCLLLMDASNIMGRGFSYKKIKLITDTYPSILLHDKKNRKITAELTASDLMNVDGIAEISANLFIANLPKFYEFYDNLGIKCKGTQSVASPNGVDTTNKPSTIQNTNILDKSFVFTGFRDKDLEAYITRMGGFVKTSVSKNTDYLVVADLNDNSGKVDKARSLGVPIILRDNRVFDEPKPSPRRMTPPSLPSPEPKKKDAAKAVKVAKECPDGKILNPITNRCINIPKEPKTKDANTAKAAKDVKEPKKNEAKAAKECPDGKILNPITNRCINIPKQPKKKDATPIPSPRHSPIPSPRHSPIPSPRKSSQQHSQHSQHSQHHSSSSSIYLPSMSSNETPPSIFKDVPNGEDRFTLITFQNQFRPVVPTVGSKGVKVLFADLDHTLITPKGKHVFPKSLDDWKWKNDAVVPKLKDMYDKGYEIVIVSNQKKMTKHEVNTKATMIYKDLKLPFVFISGHSDMYYRKPQLGLWEMLIEYIFKDAKNIDMTSSVFIGDSEADLYFARNTNVKFIHTDAFFLGIQDAKFAKIENAEHPLTKWVSNTSHNLPPLRSSTKHLVVMVGSPASGKSYYSQELETKGFVRINKDTMKTDKAIDTAFNKGIKEGQNIVIDNTNPTKEARAKWITAAKKASYHVTIVWMNFPISVVEYLDNYRIAKYKNQDYHVPIVAMRVYYKKLEEPTQQECDTLLEIKTINADDMLSVWV</sequence>
<dbReference type="InterPro" id="IPR010995">
    <property type="entry name" value="DNA_repair_Rad51/TF_NusA_a-hlx"/>
</dbReference>
<dbReference type="SUPFAM" id="SSF52113">
    <property type="entry name" value="BRCT domain"/>
    <property type="match status" value="1"/>
</dbReference>
<dbReference type="SUPFAM" id="SSF47794">
    <property type="entry name" value="Rad51 N-terminal domain-like"/>
    <property type="match status" value="1"/>
</dbReference>
<evidence type="ECO:0000256" key="3">
    <source>
        <dbReference type="ARBA" id="ARBA00022705"/>
    </source>
</evidence>
<feature type="region of interest" description="Disordered" evidence="6">
    <location>
        <begin position="662"/>
        <end position="685"/>
    </location>
</feature>
<protein>
    <recommendedName>
        <fullName evidence="1">DNA ligase (NAD(+))</fullName>
        <ecNumber evidence="1">6.5.1.2</ecNumber>
    </recommendedName>
</protein>
<dbReference type="Gene3D" id="1.10.150.20">
    <property type="entry name" value="5' to 3' exonuclease, C-terminal subdomain"/>
    <property type="match status" value="1"/>
</dbReference>
<dbReference type="InterPro" id="IPR036420">
    <property type="entry name" value="BRCT_dom_sf"/>
</dbReference>
<dbReference type="SUPFAM" id="SSF52540">
    <property type="entry name" value="P-loop containing nucleoside triphosphate hydrolases"/>
    <property type="match status" value="1"/>
</dbReference>
<dbReference type="GO" id="GO:0046404">
    <property type="term" value="F:ATP-dependent polydeoxyribonucleotide 5'-hydroxyl-kinase activity"/>
    <property type="evidence" value="ECO:0007669"/>
    <property type="project" value="TreeGrafter"/>
</dbReference>
<dbReference type="SMART" id="SM00278">
    <property type="entry name" value="HhH1"/>
    <property type="match status" value="2"/>
</dbReference>
<dbReference type="GO" id="GO:0006281">
    <property type="term" value="P:DNA repair"/>
    <property type="evidence" value="ECO:0007669"/>
    <property type="project" value="InterPro"/>
</dbReference>
<dbReference type="GO" id="GO:0000166">
    <property type="term" value="F:nucleotide binding"/>
    <property type="evidence" value="ECO:0007669"/>
    <property type="project" value="InterPro"/>
</dbReference>
<dbReference type="Pfam" id="PF01653">
    <property type="entry name" value="DNA_ligase_aden"/>
    <property type="match status" value="1"/>
</dbReference>
<dbReference type="InterPro" id="IPR023214">
    <property type="entry name" value="HAD_sf"/>
</dbReference>
<evidence type="ECO:0000256" key="6">
    <source>
        <dbReference type="SAM" id="MobiDB-lite"/>
    </source>
</evidence>
<dbReference type="InterPro" id="IPR006549">
    <property type="entry name" value="HAD-SF_hydro_IIIA"/>
</dbReference>
<evidence type="ECO:0000256" key="4">
    <source>
        <dbReference type="ARBA" id="ARBA00023027"/>
    </source>
</evidence>
<dbReference type="GO" id="GO:0006260">
    <property type="term" value="P:DNA replication"/>
    <property type="evidence" value="ECO:0007669"/>
    <property type="project" value="UniProtKB-KW"/>
</dbReference>
<dbReference type="GO" id="GO:0003690">
    <property type="term" value="F:double-stranded DNA binding"/>
    <property type="evidence" value="ECO:0007669"/>
    <property type="project" value="TreeGrafter"/>
</dbReference>
<comment type="catalytic activity">
    <reaction evidence="5">
        <text>NAD(+) + (deoxyribonucleotide)n-3'-hydroxyl + 5'-phospho-(deoxyribonucleotide)m = (deoxyribonucleotide)n+m + AMP + beta-nicotinamide D-nucleotide.</text>
        <dbReference type="EC" id="6.5.1.2"/>
    </reaction>
</comment>
<name>A0A6C0LN72_9ZZZZ</name>
<dbReference type="SUPFAM" id="SSF56784">
    <property type="entry name" value="HAD-like"/>
    <property type="match status" value="1"/>
</dbReference>
<evidence type="ECO:0000313" key="8">
    <source>
        <dbReference type="EMBL" id="QHU31181.1"/>
    </source>
</evidence>
<organism evidence="8">
    <name type="scientific">viral metagenome</name>
    <dbReference type="NCBI Taxonomy" id="1070528"/>
    <lineage>
        <taxon>unclassified sequences</taxon>
        <taxon>metagenomes</taxon>
        <taxon>organismal metagenomes</taxon>
    </lineage>
</organism>
<dbReference type="Gene3D" id="2.40.50.140">
    <property type="entry name" value="Nucleic acid-binding proteins"/>
    <property type="match status" value="1"/>
</dbReference>
<dbReference type="Gene3D" id="3.40.50.10190">
    <property type="entry name" value="BRCT domain"/>
    <property type="match status" value="1"/>
</dbReference>
<dbReference type="GO" id="GO:0003911">
    <property type="term" value="F:DNA ligase (NAD+) activity"/>
    <property type="evidence" value="ECO:0007669"/>
    <property type="project" value="UniProtKB-EC"/>
</dbReference>
<dbReference type="PANTHER" id="PTHR12083">
    <property type="entry name" value="BIFUNCTIONAL POLYNUCLEOTIDE PHOSPHATASE/KINASE"/>
    <property type="match status" value="1"/>
</dbReference>
<feature type="compositionally biased region" description="Basic and acidic residues" evidence="6">
    <location>
        <begin position="716"/>
        <end position="748"/>
    </location>
</feature>
<dbReference type="Pfam" id="PF00533">
    <property type="entry name" value="BRCT"/>
    <property type="match status" value="1"/>
</dbReference>
<dbReference type="Pfam" id="PF14520">
    <property type="entry name" value="HHH_5"/>
    <property type="match status" value="1"/>
</dbReference>
<feature type="domain" description="BRCT" evidence="7">
    <location>
        <begin position="586"/>
        <end position="656"/>
    </location>
</feature>
<evidence type="ECO:0000256" key="1">
    <source>
        <dbReference type="ARBA" id="ARBA00012722"/>
    </source>
</evidence>
<dbReference type="InterPro" id="IPR003583">
    <property type="entry name" value="Hlx-hairpin-Hlx_DNA-bd_motif"/>
</dbReference>
<dbReference type="Gene3D" id="3.30.470.30">
    <property type="entry name" value="DNA ligase/mRNA capping enzyme"/>
    <property type="match status" value="1"/>
</dbReference>
<evidence type="ECO:0000256" key="5">
    <source>
        <dbReference type="ARBA" id="ARBA00034005"/>
    </source>
</evidence>
<dbReference type="Pfam" id="PF13671">
    <property type="entry name" value="AAA_33"/>
    <property type="match status" value="1"/>
</dbReference>
<dbReference type="InterPro" id="IPR012340">
    <property type="entry name" value="NA-bd_OB-fold"/>
</dbReference>
<dbReference type="InterPro" id="IPR013954">
    <property type="entry name" value="PNK3P"/>
</dbReference>
<dbReference type="InterPro" id="IPR013840">
    <property type="entry name" value="DNAligase_N"/>
</dbReference>
<dbReference type="Gene3D" id="3.40.50.300">
    <property type="entry name" value="P-loop containing nucleotide triphosphate hydrolases"/>
    <property type="match status" value="1"/>
</dbReference>
<keyword evidence="2" id="KW-0436">Ligase</keyword>
<dbReference type="GO" id="GO:0046403">
    <property type="term" value="F:polynucleotide 3'-phosphatase activity"/>
    <property type="evidence" value="ECO:0007669"/>
    <property type="project" value="TreeGrafter"/>
</dbReference>
<keyword evidence="3" id="KW-0235">DNA replication</keyword>
<feature type="region of interest" description="Disordered" evidence="6">
    <location>
        <begin position="714"/>
        <end position="834"/>
    </location>
</feature>
<dbReference type="Pfam" id="PF08645">
    <property type="entry name" value="PNK3P"/>
    <property type="match status" value="1"/>
</dbReference>
<reference evidence="8" key="1">
    <citation type="journal article" date="2020" name="Nature">
        <title>Giant virus diversity and host interactions through global metagenomics.</title>
        <authorList>
            <person name="Schulz F."/>
            <person name="Roux S."/>
            <person name="Paez-Espino D."/>
            <person name="Jungbluth S."/>
            <person name="Walsh D.A."/>
            <person name="Denef V.J."/>
            <person name="McMahon K.D."/>
            <person name="Konstantinidis K.T."/>
            <person name="Eloe-Fadrosh E.A."/>
            <person name="Kyrpides N.C."/>
            <person name="Woyke T."/>
        </authorList>
    </citation>
    <scope>NUCLEOTIDE SEQUENCE</scope>
    <source>
        <strain evidence="8">GVMAG-M-3300027963-21</strain>
    </source>
</reference>
<dbReference type="Gene3D" id="3.40.50.1000">
    <property type="entry name" value="HAD superfamily/HAD-like"/>
    <property type="match status" value="1"/>
</dbReference>
<evidence type="ECO:0000259" key="7">
    <source>
        <dbReference type="PROSITE" id="PS50172"/>
    </source>
</evidence>
<keyword evidence="4" id="KW-0520">NAD</keyword>
<dbReference type="InterPro" id="IPR013839">
    <property type="entry name" value="DNAligase_adenylation"/>
</dbReference>
<dbReference type="InterPro" id="IPR036412">
    <property type="entry name" value="HAD-like_sf"/>
</dbReference>
<dbReference type="InterPro" id="IPR027417">
    <property type="entry name" value="P-loop_NTPase"/>
</dbReference>
<feature type="compositionally biased region" description="Polar residues" evidence="6">
    <location>
        <begin position="816"/>
        <end position="827"/>
    </location>
</feature>
<dbReference type="NCBIfam" id="TIGR01662">
    <property type="entry name" value="HAD-SF-IIIA"/>
    <property type="match status" value="1"/>
</dbReference>
<accession>A0A6C0LN72</accession>